<evidence type="ECO:0000313" key="3">
    <source>
        <dbReference type="Proteomes" id="UP001177670"/>
    </source>
</evidence>
<protein>
    <submittedName>
        <fullName evidence="2">Uncharacterized protein</fullName>
    </submittedName>
</protein>
<reference evidence="2" key="1">
    <citation type="submission" date="2021-10" db="EMBL/GenBank/DDBJ databases">
        <title>Melipona bicolor Genome sequencing and assembly.</title>
        <authorList>
            <person name="Araujo N.S."/>
            <person name="Arias M.C."/>
        </authorList>
    </citation>
    <scope>NUCLEOTIDE SEQUENCE</scope>
    <source>
        <strain evidence="2">USP_2M_L1-L4_2017</strain>
        <tissue evidence="2">Whole body</tissue>
    </source>
</reference>
<sequence>MAHSHHELFQTRRTSVPANCISYISTENVSKSEAAEISLNSGLDKSYVIGECGHRRALLSGTGYRCEKHGGRGHSRAMLNGSAETPPPPRRHRKHYDSQNASSPSVPAMVNASYSDTG</sequence>
<evidence type="ECO:0000256" key="1">
    <source>
        <dbReference type="SAM" id="MobiDB-lite"/>
    </source>
</evidence>
<keyword evidence="3" id="KW-1185">Reference proteome</keyword>
<dbReference type="EMBL" id="JAHYIQ010000007">
    <property type="protein sequence ID" value="KAK1130292.1"/>
    <property type="molecule type" value="Genomic_DNA"/>
</dbReference>
<name>A0AA40G3F0_9HYME</name>
<gene>
    <name evidence="2" type="ORF">K0M31_018429</name>
</gene>
<proteinExistence type="predicted"/>
<organism evidence="2 3">
    <name type="scientific">Melipona bicolor</name>
    <dbReference type="NCBI Taxonomy" id="60889"/>
    <lineage>
        <taxon>Eukaryota</taxon>
        <taxon>Metazoa</taxon>
        <taxon>Ecdysozoa</taxon>
        <taxon>Arthropoda</taxon>
        <taxon>Hexapoda</taxon>
        <taxon>Insecta</taxon>
        <taxon>Pterygota</taxon>
        <taxon>Neoptera</taxon>
        <taxon>Endopterygota</taxon>
        <taxon>Hymenoptera</taxon>
        <taxon>Apocrita</taxon>
        <taxon>Aculeata</taxon>
        <taxon>Apoidea</taxon>
        <taxon>Anthophila</taxon>
        <taxon>Apidae</taxon>
        <taxon>Melipona</taxon>
    </lineage>
</organism>
<comment type="caution">
    <text evidence="2">The sequence shown here is derived from an EMBL/GenBank/DDBJ whole genome shotgun (WGS) entry which is preliminary data.</text>
</comment>
<dbReference type="Proteomes" id="UP001177670">
    <property type="component" value="Unassembled WGS sequence"/>
</dbReference>
<dbReference type="AlphaFoldDB" id="A0AA40G3F0"/>
<feature type="region of interest" description="Disordered" evidence="1">
    <location>
        <begin position="67"/>
        <end position="118"/>
    </location>
</feature>
<accession>A0AA40G3F0</accession>
<evidence type="ECO:0000313" key="2">
    <source>
        <dbReference type="EMBL" id="KAK1130292.1"/>
    </source>
</evidence>